<evidence type="ECO:0000313" key="3">
    <source>
        <dbReference type="Proteomes" id="UP000293360"/>
    </source>
</evidence>
<dbReference type="EMBL" id="QJNU01000337">
    <property type="protein sequence ID" value="RYP01927.1"/>
    <property type="molecule type" value="Genomic_DNA"/>
</dbReference>
<accession>A0A4Q4T9P6</accession>
<sequence length="269" mass="30496">MAQQGEDTTAIDNTQSSENGQDGDINLPDHKEEDTEQPFGGLNPDLTTPDPLKDGDGKGNDNDGAFAQDTIAQLRETPFPEPSNNEDHNLITLYFDPDVKEKRVKVKGWVEFKMSFRGFFFVILPSLTEANTIGRAVLVRSSDYLTVKQNFSGETRDVSPEAELIGCHWEEFEVMLVAVSDDNKITYCVGRPKTQETRGLYSKSTLDKRFGRQRVDNMLNSHRELVGQGKIPRPKRVAKTQELDDDDLEYRKRVFERWAGQPPKKLKTV</sequence>
<dbReference type="Proteomes" id="UP000293360">
    <property type="component" value="Unassembled WGS sequence"/>
</dbReference>
<dbReference type="OrthoDB" id="4723957at2759"/>
<feature type="compositionally biased region" description="Polar residues" evidence="1">
    <location>
        <begin position="1"/>
        <end position="20"/>
    </location>
</feature>
<reference evidence="2 3" key="1">
    <citation type="submission" date="2018-06" db="EMBL/GenBank/DDBJ databases">
        <title>Complete Genomes of Monosporascus.</title>
        <authorList>
            <person name="Robinson A.J."/>
            <person name="Natvig D.O."/>
        </authorList>
    </citation>
    <scope>NUCLEOTIDE SEQUENCE [LARGE SCALE GENOMIC DNA]</scope>
    <source>
        <strain evidence="2 3">CBS 110550</strain>
    </source>
</reference>
<feature type="region of interest" description="Disordered" evidence="1">
    <location>
        <begin position="1"/>
        <end position="65"/>
    </location>
</feature>
<evidence type="ECO:0000256" key="1">
    <source>
        <dbReference type="SAM" id="MobiDB-lite"/>
    </source>
</evidence>
<organism evidence="2 3">
    <name type="scientific">Monosporascus ibericus</name>
    <dbReference type="NCBI Taxonomy" id="155417"/>
    <lineage>
        <taxon>Eukaryota</taxon>
        <taxon>Fungi</taxon>
        <taxon>Dikarya</taxon>
        <taxon>Ascomycota</taxon>
        <taxon>Pezizomycotina</taxon>
        <taxon>Sordariomycetes</taxon>
        <taxon>Xylariomycetidae</taxon>
        <taxon>Xylariales</taxon>
        <taxon>Xylariales incertae sedis</taxon>
        <taxon>Monosporascus</taxon>
    </lineage>
</organism>
<evidence type="ECO:0000313" key="2">
    <source>
        <dbReference type="EMBL" id="RYP01927.1"/>
    </source>
</evidence>
<keyword evidence="3" id="KW-1185">Reference proteome</keyword>
<feature type="compositionally biased region" description="Basic and acidic residues" evidence="1">
    <location>
        <begin position="51"/>
        <end position="61"/>
    </location>
</feature>
<gene>
    <name evidence="2" type="ORF">DL764_006022</name>
</gene>
<name>A0A4Q4T9P6_9PEZI</name>
<proteinExistence type="predicted"/>
<protein>
    <submittedName>
        <fullName evidence="2">Uncharacterized protein</fullName>
    </submittedName>
</protein>
<comment type="caution">
    <text evidence="2">The sequence shown here is derived from an EMBL/GenBank/DDBJ whole genome shotgun (WGS) entry which is preliminary data.</text>
</comment>
<dbReference type="AlphaFoldDB" id="A0A4Q4T9P6"/>